<gene>
    <name evidence="1" type="ORF">ASJ83_04370</name>
</gene>
<sequence>MINLFISCEGYTEEVFIKRLMAKELAYLGVNLIPVIVMTSKSKSGVVRRGGCSSYDKIKRDVLNLCRRPGSYVTTMYDFYKFPAIPGFTVSYDLASPLERVTEMEAAFSEDIDRENFHANIQLHEFETLLFSDPSAFSVCGMSKKQVKKLADVRRDFLPEEIDGGEMTAPSKRILRVNPGYQKPTDGLTVAREIGLDTMCRECPHFGKWVSWIKTLPKTAKQTSNGR</sequence>
<protein>
    <recommendedName>
        <fullName evidence="3">DUF4276 family protein</fullName>
    </recommendedName>
</protein>
<dbReference type="AlphaFoldDB" id="A0AAX0Q9C9"/>
<keyword evidence="2" id="KW-1185">Reference proteome</keyword>
<accession>A0AAX0Q9C9</accession>
<dbReference type="Proteomes" id="UP000243820">
    <property type="component" value="Unassembled WGS sequence"/>
</dbReference>
<organism evidence="1 2">
    <name type="scientific">Methanocorpusculum parvum</name>
    <dbReference type="NCBI Taxonomy" id="2193"/>
    <lineage>
        <taxon>Archaea</taxon>
        <taxon>Methanobacteriati</taxon>
        <taxon>Methanobacteriota</taxon>
        <taxon>Stenosarchaea group</taxon>
        <taxon>Methanomicrobia</taxon>
        <taxon>Methanomicrobiales</taxon>
        <taxon>Methanocorpusculaceae</taxon>
        <taxon>Methanocorpusculum</taxon>
    </lineage>
</organism>
<comment type="caution">
    <text evidence="1">The sequence shown here is derived from an EMBL/GenBank/DDBJ whole genome shotgun (WGS) entry which is preliminary data.</text>
</comment>
<evidence type="ECO:0000313" key="1">
    <source>
        <dbReference type="EMBL" id="PAV09959.1"/>
    </source>
</evidence>
<proteinExistence type="predicted"/>
<dbReference type="InterPro" id="IPR025455">
    <property type="entry name" value="DUF4276"/>
</dbReference>
<evidence type="ECO:0000313" key="2">
    <source>
        <dbReference type="Proteomes" id="UP000243820"/>
    </source>
</evidence>
<reference evidence="1 2" key="1">
    <citation type="journal article" date="2017" name="BMC Genomics">
        <title>Genomic analysis of methanogenic archaea reveals a shift towards energy conservation.</title>
        <authorList>
            <person name="Gilmore S.P."/>
            <person name="Henske J.K."/>
            <person name="Sexton J.A."/>
            <person name="Solomon K.V."/>
            <person name="Seppala S."/>
            <person name="Yoo J.I."/>
            <person name="Huyett L.M."/>
            <person name="Pressman A."/>
            <person name="Cogan J.Z."/>
            <person name="Kivenson V."/>
            <person name="Peng X."/>
            <person name="Tan Y."/>
            <person name="Valentine D.L."/>
            <person name="O'Malley M.A."/>
        </authorList>
    </citation>
    <scope>NUCLEOTIDE SEQUENCE [LARGE SCALE GENOMIC DNA]</scope>
    <source>
        <strain evidence="1 2">XII</strain>
    </source>
</reference>
<evidence type="ECO:0008006" key="3">
    <source>
        <dbReference type="Google" id="ProtNLM"/>
    </source>
</evidence>
<name>A0AAX0Q9C9_9EURY</name>
<dbReference type="Pfam" id="PF14103">
    <property type="entry name" value="DUF4276"/>
    <property type="match status" value="1"/>
</dbReference>
<dbReference type="EMBL" id="LMVO01000003">
    <property type="protein sequence ID" value="PAV09959.1"/>
    <property type="molecule type" value="Genomic_DNA"/>
</dbReference>